<proteinExistence type="predicted"/>
<protein>
    <submittedName>
        <fullName evidence="2">Uncharacterized protein</fullName>
    </submittedName>
</protein>
<feature type="region of interest" description="Disordered" evidence="1">
    <location>
        <begin position="1"/>
        <end position="71"/>
    </location>
</feature>
<sequence>MNIPPPSSPPPATATTSTEMRGPPPKRHPPIPPLLEDEMSGTAHASATDDSQYEEPGMPSSPKRFYDGWLY</sequence>
<feature type="compositionally biased region" description="Pro residues" evidence="1">
    <location>
        <begin position="1"/>
        <end position="12"/>
    </location>
</feature>
<evidence type="ECO:0000313" key="3">
    <source>
        <dbReference type="Proteomes" id="UP000271098"/>
    </source>
</evidence>
<dbReference type="Proteomes" id="UP000271098">
    <property type="component" value="Unassembled WGS sequence"/>
</dbReference>
<dbReference type="AlphaFoldDB" id="A0A3P7P5E5"/>
<gene>
    <name evidence="2" type="ORF">GPUH_LOCUS26444</name>
</gene>
<organism evidence="2 3">
    <name type="scientific">Gongylonema pulchrum</name>
    <dbReference type="NCBI Taxonomy" id="637853"/>
    <lineage>
        <taxon>Eukaryota</taxon>
        <taxon>Metazoa</taxon>
        <taxon>Ecdysozoa</taxon>
        <taxon>Nematoda</taxon>
        <taxon>Chromadorea</taxon>
        <taxon>Rhabditida</taxon>
        <taxon>Spirurina</taxon>
        <taxon>Spiruromorpha</taxon>
        <taxon>Spiruroidea</taxon>
        <taxon>Gongylonematidae</taxon>
        <taxon>Gongylonema</taxon>
    </lineage>
</organism>
<reference evidence="2 3" key="1">
    <citation type="submission" date="2018-11" db="EMBL/GenBank/DDBJ databases">
        <authorList>
            <consortium name="Pathogen Informatics"/>
        </authorList>
    </citation>
    <scope>NUCLEOTIDE SEQUENCE [LARGE SCALE GENOMIC DNA]</scope>
</reference>
<evidence type="ECO:0000256" key="1">
    <source>
        <dbReference type="SAM" id="MobiDB-lite"/>
    </source>
</evidence>
<accession>A0A3P7P5E5</accession>
<name>A0A3P7P5E5_9BILA</name>
<keyword evidence="3" id="KW-1185">Reference proteome</keyword>
<evidence type="ECO:0000313" key="2">
    <source>
        <dbReference type="EMBL" id="VDN45563.1"/>
    </source>
</evidence>
<dbReference type="EMBL" id="UYRT01110912">
    <property type="protein sequence ID" value="VDN45563.1"/>
    <property type="molecule type" value="Genomic_DNA"/>
</dbReference>